<name>A0AAU8FLT9_9BACT</name>
<organism evidence="1">
    <name type="scientific">Dyadobacter sp. 676</name>
    <dbReference type="NCBI Taxonomy" id="3088362"/>
    <lineage>
        <taxon>Bacteria</taxon>
        <taxon>Pseudomonadati</taxon>
        <taxon>Bacteroidota</taxon>
        <taxon>Cytophagia</taxon>
        <taxon>Cytophagales</taxon>
        <taxon>Spirosomataceae</taxon>
        <taxon>Dyadobacter</taxon>
    </lineage>
</organism>
<dbReference type="RefSeq" id="WP_353720019.1">
    <property type="nucleotide sequence ID" value="NZ_CP159289.1"/>
</dbReference>
<dbReference type="AlphaFoldDB" id="A0AAU8FLT9"/>
<sequence>MDREGESIAEQPVLLDKPAIGGPAFRSGMVRWSQVLSGMVRLFIIYLKQFMTIPDLMTS</sequence>
<evidence type="ECO:0000313" key="1">
    <source>
        <dbReference type="EMBL" id="XCH24704.1"/>
    </source>
</evidence>
<gene>
    <name evidence="1" type="ORF">ABV298_31175</name>
</gene>
<reference evidence="1" key="1">
    <citation type="submission" date="2024-06" db="EMBL/GenBank/DDBJ databases">
        <title>Sequencing and assembly of the genome of Dyadobacter sp. strain 676, a symbiont of Cyamopsis tetragonoloba.</title>
        <authorList>
            <person name="Guro P."/>
            <person name="Sazanova A."/>
            <person name="Kuznetsova I."/>
            <person name="Belimov A."/>
            <person name="Safronova V."/>
        </authorList>
    </citation>
    <scope>NUCLEOTIDE SEQUENCE</scope>
    <source>
        <strain evidence="1">676</strain>
    </source>
</reference>
<dbReference type="EMBL" id="CP159289">
    <property type="protein sequence ID" value="XCH24704.1"/>
    <property type="molecule type" value="Genomic_DNA"/>
</dbReference>
<protein>
    <submittedName>
        <fullName evidence="1">Uncharacterized protein</fullName>
    </submittedName>
</protein>
<accession>A0AAU8FLT9</accession>
<proteinExistence type="predicted"/>